<sequence length="203" mass="23331">MIQLFNRQTGQFEDAELSPIEAQDIADYQKLWMPVIDARVQQLRASGQLTLQALGDANIEDAGWEWAKKHQARTELRWRSFALRCDGRTQGLMFVDLLRRCRLPESADDHLVYVDILATAPWNRERLVPQPLYRGVGTVMMAEAINLSFEEGFDGRVGLHALPKANAFYSQRCLMENMGPDEKYDDLNYYELSAARADEFLSR</sequence>
<proteinExistence type="predicted"/>
<evidence type="ECO:0000313" key="2">
    <source>
        <dbReference type="Proteomes" id="UP000029392"/>
    </source>
</evidence>
<comment type="caution">
    <text evidence="1">The sequence shown here is derived from an EMBL/GenBank/DDBJ whole genome shotgun (WGS) entry which is preliminary data.</text>
</comment>
<reference evidence="1 2" key="1">
    <citation type="submission" date="2013-09" db="EMBL/GenBank/DDBJ databases">
        <title>Genome sequencing of Arenimonas malthae.</title>
        <authorList>
            <person name="Chen F."/>
            <person name="Wang G."/>
        </authorList>
    </citation>
    <scope>NUCLEOTIDE SEQUENCE [LARGE SCALE GENOMIC DNA]</scope>
    <source>
        <strain evidence="1 2">CC-JY-1</strain>
    </source>
</reference>
<dbReference type="EMBL" id="AVCH01000150">
    <property type="protein sequence ID" value="KFN48523.1"/>
    <property type="molecule type" value="Genomic_DNA"/>
</dbReference>
<gene>
    <name evidence="1" type="ORF">N790_01510</name>
</gene>
<dbReference type="AlphaFoldDB" id="A0A091B7B7"/>
<accession>A0A091B7B7</accession>
<organism evidence="1 2">
    <name type="scientific">Arenimonas malthae CC-JY-1</name>
    <dbReference type="NCBI Taxonomy" id="1384054"/>
    <lineage>
        <taxon>Bacteria</taxon>
        <taxon>Pseudomonadati</taxon>
        <taxon>Pseudomonadota</taxon>
        <taxon>Gammaproteobacteria</taxon>
        <taxon>Lysobacterales</taxon>
        <taxon>Lysobacteraceae</taxon>
        <taxon>Arenimonas</taxon>
    </lineage>
</organism>
<dbReference type="InterPro" id="IPR016181">
    <property type="entry name" value="Acyl_CoA_acyltransferase"/>
</dbReference>
<evidence type="ECO:0008006" key="3">
    <source>
        <dbReference type="Google" id="ProtNLM"/>
    </source>
</evidence>
<keyword evidence="2" id="KW-1185">Reference proteome</keyword>
<protein>
    <recommendedName>
        <fullName evidence="3">N-acetyltransferase domain-containing protein</fullName>
    </recommendedName>
</protein>
<dbReference type="eggNOG" id="ENOG503294C">
    <property type="taxonomic scope" value="Bacteria"/>
</dbReference>
<dbReference type="Proteomes" id="UP000029392">
    <property type="component" value="Unassembled WGS sequence"/>
</dbReference>
<evidence type="ECO:0000313" key="1">
    <source>
        <dbReference type="EMBL" id="KFN48523.1"/>
    </source>
</evidence>
<dbReference type="PATRIC" id="fig|1384054.3.peg.1278"/>
<name>A0A091B7B7_9GAMM</name>
<dbReference type="SUPFAM" id="SSF55729">
    <property type="entry name" value="Acyl-CoA N-acyltransferases (Nat)"/>
    <property type="match status" value="1"/>
</dbReference>
<dbReference type="RefSeq" id="WP_043802544.1">
    <property type="nucleotide sequence ID" value="NZ_AVCH01000150.1"/>
</dbReference>
<dbReference type="STRING" id="1384054.N790_01510"/>
<dbReference type="OrthoDB" id="6064764at2"/>